<dbReference type="GO" id="GO:0005737">
    <property type="term" value="C:cytoplasm"/>
    <property type="evidence" value="ECO:0007669"/>
    <property type="project" value="UniProtKB-SubCell"/>
</dbReference>
<keyword evidence="7" id="KW-0227">DNA damage</keyword>
<dbReference type="GO" id="GO:0003676">
    <property type="term" value="F:nucleic acid binding"/>
    <property type="evidence" value="ECO:0007669"/>
    <property type="project" value="InterPro"/>
</dbReference>
<comment type="cofactor">
    <cofactor evidence="1">
        <name>Mg(2+)</name>
        <dbReference type="ChEBI" id="CHEBI:18420"/>
    </cofactor>
</comment>
<evidence type="ECO:0000256" key="12">
    <source>
        <dbReference type="ARBA" id="ARBA00023447"/>
    </source>
</evidence>
<gene>
    <name evidence="14" type="ORF">FDF74_11580</name>
</gene>
<evidence type="ECO:0000256" key="10">
    <source>
        <dbReference type="ARBA" id="ARBA00023172"/>
    </source>
</evidence>
<evidence type="ECO:0000256" key="4">
    <source>
        <dbReference type="ARBA" id="ARBA00022722"/>
    </source>
</evidence>
<proteinExistence type="inferred from homology"/>
<dbReference type="GO" id="GO:0006281">
    <property type="term" value="P:DNA repair"/>
    <property type="evidence" value="ECO:0007669"/>
    <property type="project" value="UniProtKB-KW"/>
</dbReference>
<comment type="caution">
    <text evidence="14">The sequence shown here is derived from an EMBL/GenBank/DDBJ whole genome shotgun (WGS) entry which is preliminary data.</text>
</comment>
<dbReference type="GO" id="GO:0004519">
    <property type="term" value="F:endonuclease activity"/>
    <property type="evidence" value="ECO:0007669"/>
    <property type="project" value="UniProtKB-KW"/>
</dbReference>
<evidence type="ECO:0000256" key="13">
    <source>
        <dbReference type="ARBA" id="ARBA00029523"/>
    </source>
</evidence>
<dbReference type="Pfam" id="PF03838">
    <property type="entry name" value="RecU"/>
    <property type="match status" value="1"/>
</dbReference>
<dbReference type="InterPro" id="IPR011856">
    <property type="entry name" value="tRNA_endonuc-like_dom_sf"/>
</dbReference>
<evidence type="ECO:0000256" key="9">
    <source>
        <dbReference type="ARBA" id="ARBA00022842"/>
    </source>
</evidence>
<dbReference type="Proteomes" id="UP000473885">
    <property type="component" value="Unassembled WGS sequence"/>
</dbReference>
<evidence type="ECO:0000256" key="3">
    <source>
        <dbReference type="ARBA" id="ARBA00022490"/>
    </source>
</evidence>
<dbReference type="SUPFAM" id="SSF52980">
    <property type="entry name" value="Restriction endonuclease-like"/>
    <property type="match status" value="1"/>
</dbReference>
<evidence type="ECO:0000313" key="15">
    <source>
        <dbReference type="Proteomes" id="UP000473885"/>
    </source>
</evidence>
<evidence type="ECO:0000256" key="5">
    <source>
        <dbReference type="ARBA" id="ARBA00022723"/>
    </source>
</evidence>
<keyword evidence="4" id="KW-0540">Nuclease</keyword>
<comment type="similarity">
    <text evidence="12">Belongs to the RecU family.</text>
</comment>
<evidence type="ECO:0000256" key="6">
    <source>
        <dbReference type="ARBA" id="ARBA00022759"/>
    </source>
</evidence>
<keyword evidence="8" id="KW-0378">Hydrolase</keyword>
<keyword evidence="10" id="KW-0233">DNA recombination</keyword>
<comment type="subcellular location">
    <subcellularLocation>
        <location evidence="2">Cytoplasm</location>
    </subcellularLocation>
</comment>
<dbReference type="GO" id="GO:0016787">
    <property type="term" value="F:hydrolase activity"/>
    <property type="evidence" value="ECO:0007669"/>
    <property type="project" value="UniProtKB-KW"/>
</dbReference>
<evidence type="ECO:0000256" key="1">
    <source>
        <dbReference type="ARBA" id="ARBA00001946"/>
    </source>
</evidence>
<evidence type="ECO:0000313" key="14">
    <source>
        <dbReference type="EMBL" id="NEZ47822.1"/>
    </source>
</evidence>
<keyword evidence="5" id="KW-0479">Metal-binding</keyword>
<dbReference type="InterPro" id="IPR004612">
    <property type="entry name" value="Resolv_RecU"/>
</dbReference>
<keyword evidence="6" id="KW-0255">Endonuclease</keyword>
<evidence type="ECO:0000256" key="8">
    <source>
        <dbReference type="ARBA" id="ARBA00022801"/>
    </source>
</evidence>
<dbReference type="EMBL" id="SXDP01000013">
    <property type="protein sequence ID" value="NEZ47822.1"/>
    <property type="molecule type" value="Genomic_DNA"/>
</dbReference>
<keyword evidence="15" id="KW-1185">Reference proteome</keyword>
<dbReference type="GO" id="GO:0006310">
    <property type="term" value="P:DNA recombination"/>
    <property type="evidence" value="ECO:0007669"/>
    <property type="project" value="UniProtKB-KW"/>
</dbReference>
<dbReference type="RefSeq" id="WP_163249710.1">
    <property type="nucleotide sequence ID" value="NZ_SXDP01000013.1"/>
</dbReference>
<accession>A0A6M0RCC5</accession>
<evidence type="ECO:0000256" key="2">
    <source>
        <dbReference type="ARBA" id="ARBA00004496"/>
    </source>
</evidence>
<organism evidence="14 15">
    <name type="scientific">Clostridium niameyense</name>
    <dbReference type="NCBI Taxonomy" id="1622073"/>
    <lineage>
        <taxon>Bacteria</taxon>
        <taxon>Bacillati</taxon>
        <taxon>Bacillota</taxon>
        <taxon>Clostridia</taxon>
        <taxon>Eubacteriales</taxon>
        <taxon>Clostridiaceae</taxon>
        <taxon>Clostridium</taxon>
    </lineage>
</organism>
<dbReference type="GO" id="GO:0046872">
    <property type="term" value="F:metal ion binding"/>
    <property type="evidence" value="ECO:0007669"/>
    <property type="project" value="UniProtKB-KW"/>
</dbReference>
<sequence length="155" mass="18158">MAKNQGKRFEEDFKSSMPDYCWAYRLRDSAGTWQGGENTRFTPSNICDFIVLANKNMYLLELKTIEGTSLPFSCIRENQVKELSKIDKSNIKPVFVINFRKRERTYMVAAKKVKEFIDKAERKSIPIAWCKENGIEIEGIKKRTRFRYKLDGVLL</sequence>
<name>A0A6M0RCC5_9CLOT</name>
<evidence type="ECO:0000256" key="11">
    <source>
        <dbReference type="ARBA" id="ARBA00023204"/>
    </source>
</evidence>
<dbReference type="InterPro" id="IPR011335">
    <property type="entry name" value="Restrct_endonuc-II-like"/>
</dbReference>
<reference evidence="14 15" key="1">
    <citation type="submission" date="2019-04" db="EMBL/GenBank/DDBJ databases">
        <title>Genome sequencing of Clostridium botulinum Groups I-IV and Clostridium butyricum.</title>
        <authorList>
            <person name="Brunt J."/>
            <person name="Van Vliet A.H.M."/>
            <person name="Stringer S.C."/>
            <person name="Carter A.T."/>
            <person name="Peck M.W."/>
        </authorList>
    </citation>
    <scope>NUCLEOTIDE SEQUENCE [LARGE SCALE GENOMIC DNA]</scope>
    <source>
        <strain evidence="14 15">IFR 18/094</strain>
    </source>
</reference>
<dbReference type="Gene3D" id="3.40.1350.10">
    <property type="match status" value="1"/>
</dbReference>
<evidence type="ECO:0000256" key="7">
    <source>
        <dbReference type="ARBA" id="ARBA00022763"/>
    </source>
</evidence>
<protein>
    <recommendedName>
        <fullName evidence="13">Holliday junction resolvase RecU</fullName>
    </recommendedName>
</protein>
<keyword evidence="9" id="KW-0460">Magnesium</keyword>
<dbReference type="AlphaFoldDB" id="A0A6M0RCC5"/>
<keyword evidence="11" id="KW-0234">DNA repair</keyword>
<keyword evidence="3" id="KW-0963">Cytoplasm</keyword>